<accession>A0A396YWE4</accession>
<reference evidence="2" key="1">
    <citation type="submission" date="2018-05" db="EMBL/GenBank/DDBJ databases">
        <title>Leptospira yasudae sp. nov. and Leptospira stimsonii sp. nov., two pathogenic species of the genus Leptospira isolated from environmental sources.</title>
        <authorList>
            <person name="Casanovas-Massana A."/>
            <person name="Hamond C."/>
            <person name="Santos L.A."/>
            <person name="Hacker K.P."/>
            <person name="Balassiano I."/>
            <person name="Medeiros M.A."/>
            <person name="Reis M.G."/>
            <person name="Ko A.I."/>
            <person name="Wunder E.A."/>
        </authorList>
    </citation>
    <scope>NUCLEOTIDE SEQUENCE [LARGE SCALE GENOMIC DNA]</scope>
    <source>
        <strain evidence="2">Yale</strain>
    </source>
</reference>
<proteinExistence type="predicted"/>
<dbReference type="AlphaFoldDB" id="A0A396YWE4"/>
<dbReference type="EMBL" id="QHCT01000007">
    <property type="protein sequence ID" value="RHX85716.1"/>
    <property type="molecule type" value="Genomic_DNA"/>
</dbReference>
<sequence length="64" mass="7623">MNFKNRLNFFFVQNFLCKLLFLFPFQNDSSSEIVLIPRVFSNKFHSDSFLFILKGVIGKKKPKF</sequence>
<organism evidence="1 2">
    <name type="scientific">Leptospira stimsonii</name>
    <dbReference type="NCBI Taxonomy" id="2202203"/>
    <lineage>
        <taxon>Bacteria</taxon>
        <taxon>Pseudomonadati</taxon>
        <taxon>Spirochaetota</taxon>
        <taxon>Spirochaetia</taxon>
        <taxon>Leptospirales</taxon>
        <taxon>Leptospiraceae</taxon>
        <taxon>Leptospira</taxon>
    </lineage>
</organism>
<protein>
    <submittedName>
        <fullName evidence="1">Uncharacterized protein</fullName>
    </submittedName>
</protein>
<dbReference type="Proteomes" id="UP000265798">
    <property type="component" value="Unassembled WGS sequence"/>
</dbReference>
<gene>
    <name evidence="1" type="ORF">DLM75_19495</name>
</gene>
<comment type="caution">
    <text evidence="1">The sequence shown here is derived from an EMBL/GenBank/DDBJ whole genome shotgun (WGS) entry which is preliminary data.</text>
</comment>
<evidence type="ECO:0000313" key="2">
    <source>
        <dbReference type="Proteomes" id="UP000265798"/>
    </source>
</evidence>
<name>A0A396YWE4_9LEPT</name>
<evidence type="ECO:0000313" key="1">
    <source>
        <dbReference type="EMBL" id="RHX85716.1"/>
    </source>
</evidence>